<organism evidence="2 3">
    <name type="scientific">Cinnamomum micranthum f. kanehirae</name>
    <dbReference type="NCBI Taxonomy" id="337451"/>
    <lineage>
        <taxon>Eukaryota</taxon>
        <taxon>Viridiplantae</taxon>
        <taxon>Streptophyta</taxon>
        <taxon>Embryophyta</taxon>
        <taxon>Tracheophyta</taxon>
        <taxon>Spermatophyta</taxon>
        <taxon>Magnoliopsida</taxon>
        <taxon>Magnoliidae</taxon>
        <taxon>Laurales</taxon>
        <taxon>Lauraceae</taxon>
        <taxon>Cinnamomum</taxon>
    </lineage>
</organism>
<accession>A0A3S3MK29</accession>
<dbReference type="OrthoDB" id="1879264at2759"/>
<feature type="chain" id="PRO_5018689089" evidence="1">
    <location>
        <begin position="28"/>
        <end position="225"/>
    </location>
</feature>
<comment type="caution">
    <text evidence="2">The sequence shown here is derived from an EMBL/GenBank/DDBJ whole genome shotgun (WGS) entry which is preliminary data.</text>
</comment>
<dbReference type="EMBL" id="QPKB01000003">
    <property type="protein sequence ID" value="RWR81472.1"/>
    <property type="molecule type" value="Genomic_DNA"/>
</dbReference>
<name>A0A3S3MK29_9MAGN</name>
<reference evidence="2 3" key="1">
    <citation type="journal article" date="2019" name="Nat. Plants">
        <title>Stout camphor tree genome fills gaps in understanding of flowering plant genome evolution.</title>
        <authorList>
            <person name="Chaw S.M."/>
            <person name="Liu Y.C."/>
            <person name="Wu Y.W."/>
            <person name="Wang H.Y."/>
            <person name="Lin C.I."/>
            <person name="Wu C.S."/>
            <person name="Ke H.M."/>
            <person name="Chang L.Y."/>
            <person name="Hsu C.Y."/>
            <person name="Yang H.T."/>
            <person name="Sudianto E."/>
            <person name="Hsu M.H."/>
            <person name="Wu K.P."/>
            <person name="Wang L.N."/>
            <person name="Leebens-Mack J.H."/>
            <person name="Tsai I.J."/>
        </authorList>
    </citation>
    <scope>NUCLEOTIDE SEQUENCE [LARGE SCALE GENOMIC DNA]</scope>
    <source>
        <strain evidence="3">cv. Chaw 1501</strain>
        <tissue evidence="2">Young leaves</tissue>
    </source>
</reference>
<proteinExistence type="predicted"/>
<evidence type="ECO:0000313" key="2">
    <source>
        <dbReference type="EMBL" id="RWR81472.1"/>
    </source>
</evidence>
<keyword evidence="1" id="KW-0732">Signal</keyword>
<evidence type="ECO:0000313" key="3">
    <source>
        <dbReference type="Proteomes" id="UP000283530"/>
    </source>
</evidence>
<evidence type="ECO:0000256" key="1">
    <source>
        <dbReference type="SAM" id="SignalP"/>
    </source>
</evidence>
<dbReference type="AlphaFoldDB" id="A0A3S3MK29"/>
<protein>
    <submittedName>
        <fullName evidence="2">Uncharacterized protein</fullName>
    </submittedName>
</protein>
<dbReference type="Proteomes" id="UP000283530">
    <property type="component" value="Unassembled WGS sequence"/>
</dbReference>
<sequence>MATMNIFFRSFALIGMLLIGLVPIGDAKESKLTSPALCSQCSACDVSRCPASEAYPHMTAWDDSLIAGALQSDYVKAHDRGVYSVPDIKGGQSKKYNSYFGWESTSGSASGYHRFSNYMDKCSEGQSYLTVDKHGNVGLHSLRSLASLAQADWKSINPPPKLNHRSFRFWQSRSTGKCLTVIGGKSEKRVVGVTDCKFDGSNPFQLFAFRFHYHKAFCCCNVHNE</sequence>
<gene>
    <name evidence="2" type="ORF">CKAN_01015800</name>
</gene>
<keyword evidence="3" id="KW-1185">Reference proteome</keyword>
<feature type="signal peptide" evidence="1">
    <location>
        <begin position="1"/>
        <end position="27"/>
    </location>
</feature>